<dbReference type="AlphaFoldDB" id="A0AAW2SLP3"/>
<dbReference type="PANTHER" id="PTHR43991">
    <property type="entry name" value="WD REPEAT PROTEIN (AFU_ORTHOLOGUE AFUA_8G05640)-RELATED"/>
    <property type="match status" value="1"/>
</dbReference>
<accession>A0AAW2SLP3</accession>
<evidence type="ECO:0000313" key="1">
    <source>
        <dbReference type="EMBL" id="KAL0392546.1"/>
    </source>
</evidence>
<comment type="caution">
    <text evidence="1">The sequence shown here is derived from an EMBL/GenBank/DDBJ whole genome shotgun (WGS) entry which is preliminary data.</text>
</comment>
<proteinExistence type="predicted"/>
<gene>
    <name evidence="1" type="ORF">Sradi_2477400</name>
</gene>
<reference evidence="1" key="1">
    <citation type="submission" date="2020-06" db="EMBL/GenBank/DDBJ databases">
        <authorList>
            <person name="Li T."/>
            <person name="Hu X."/>
            <person name="Zhang T."/>
            <person name="Song X."/>
            <person name="Zhang H."/>
            <person name="Dai N."/>
            <person name="Sheng W."/>
            <person name="Hou X."/>
            <person name="Wei L."/>
        </authorList>
    </citation>
    <scope>NUCLEOTIDE SEQUENCE</scope>
    <source>
        <strain evidence="1">G02</strain>
        <tissue evidence="1">Leaf</tissue>
    </source>
</reference>
<organism evidence="1">
    <name type="scientific">Sesamum radiatum</name>
    <name type="common">Black benniseed</name>
    <dbReference type="NCBI Taxonomy" id="300843"/>
    <lineage>
        <taxon>Eukaryota</taxon>
        <taxon>Viridiplantae</taxon>
        <taxon>Streptophyta</taxon>
        <taxon>Embryophyta</taxon>
        <taxon>Tracheophyta</taxon>
        <taxon>Spermatophyta</taxon>
        <taxon>Magnoliopsida</taxon>
        <taxon>eudicotyledons</taxon>
        <taxon>Gunneridae</taxon>
        <taxon>Pentapetalae</taxon>
        <taxon>asterids</taxon>
        <taxon>lamiids</taxon>
        <taxon>Lamiales</taxon>
        <taxon>Pedaliaceae</taxon>
        <taxon>Sesamum</taxon>
    </lineage>
</organism>
<feature type="non-terminal residue" evidence="1">
    <location>
        <position position="127"/>
    </location>
</feature>
<sequence length="127" mass="14578">MSYNGVDQMDYMVDGGDVADSIDGIDEEYHAADDANLDEYDMLMKVTDTSAPQARKGKDIQGIPWERLNITRESYRLTRLEQYRNYANIPSSGEAVDKRCKPTEKGGSYFEFFHNTRLVKPTILHFQ</sequence>
<name>A0AAW2SLP3_SESRA</name>
<reference evidence="1" key="2">
    <citation type="journal article" date="2024" name="Plant">
        <title>Genomic evolution and insights into agronomic trait innovations of Sesamum species.</title>
        <authorList>
            <person name="Miao H."/>
            <person name="Wang L."/>
            <person name="Qu L."/>
            <person name="Liu H."/>
            <person name="Sun Y."/>
            <person name="Le M."/>
            <person name="Wang Q."/>
            <person name="Wei S."/>
            <person name="Zheng Y."/>
            <person name="Lin W."/>
            <person name="Duan Y."/>
            <person name="Cao H."/>
            <person name="Xiong S."/>
            <person name="Wang X."/>
            <person name="Wei L."/>
            <person name="Li C."/>
            <person name="Ma Q."/>
            <person name="Ju M."/>
            <person name="Zhao R."/>
            <person name="Li G."/>
            <person name="Mu C."/>
            <person name="Tian Q."/>
            <person name="Mei H."/>
            <person name="Zhang T."/>
            <person name="Gao T."/>
            <person name="Zhang H."/>
        </authorList>
    </citation>
    <scope>NUCLEOTIDE SEQUENCE</scope>
    <source>
        <strain evidence="1">G02</strain>
    </source>
</reference>
<dbReference type="EMBL" id="JACGWJ010000010">
    <property type="protein sequence ID" value="KAL0392546.1"/>
    <property type="molecule type" value="Genomic_DNA"/>
</dbReference>
<dbReference type="PANTHER" id="PTHR43991:SF21">
    <property type="entry name" value="GAMYB-BINDING PROTEIN"/>
    <property type="match status" value="1"/>
</dbReference>
<protein>
    <submittedName>
        <fullName evidence="1">Uncharacterized protein</fullName>
    </submittedName>
</protein>